<dbReference type="InterPro" id="IPR002903">
    <property type="entry name" value="RsmH"/>
</dbReference>
<dbReference type="EC" id="2.1.1.199" evidence="6"/>
<keyword evidence="3 6" id="KW-0489">Methyltransferase</keyword>
<dbReference type="GO" id="GO:0070475">
    <property type="term" value="P:rRNA base methylation"/>
    <property type="evidence" value="ECO:0007669"/>
    <property type="project" value="UniProtKB-UniRule"/>
</dbReference>
<feature type="binding site" evidence="6">
    <location>
        <position position="102"/>
    </location>
    <ligand>
        <name>S-adenosyl-L-methionine</name>
        <dbReference type="ChEBI" id="CHEBI:59789"/>
    </ligand>
</feature>
<protein>
    <recommendedName>
        <fullName evidence="6">Ribosomal RNA small subunit methyltransferase H</fullName>
        <ecNumber evidence="6">2.1.1.199</ecNumber>
    </recommendedName>
    <alternativeName>
        <fullName evidence="6">16S rRNA m(4)C1402 methyltransferase</fullName>
    </alternativeName>
    <alternativeName>
        <fullName evidence="6">rRNA (cytosine-N(4)-)-methyltransferase RsmH</fullName>
    </alternativeName>
</protein>
<proteinExistence type="inferred from homology"/>
<dbReference type="KEGG" id="plc:PAD_229"/>
<feature type="binding site" evidence="6">
    <location>
        <position position="81"/>
    </location>
    <ligand>
        <name>S-adenosyl-L-methionine</name>
        <dbReference type="ChEBI" id="CHEBI:59789"/>
    </ligand>
</feature>
<feature type="binding site" evidence="6">
    <location>
        <position position="56"/>
    </location>
    <ligand>
        <name>S-adenosyl-L-methionine</name>
        <dbReference type="ChEBI" id="CHEBI:59789"/>
    </ligand>
</feature>
<evidence type="ECO:0000313" key="7">
    <source>
        <dbReference type="EMBL" id="CEI58791.1"/>
    </source>
</evidence>
<sequence length="292" mass="34014">MKNQETNQKSLFINKAIDLLINNQDGIYIDCTYGSGGHSKKILKRLSKKGKLIAIDNDFNTKIYAKKIIRDKRFKLININFNKLENFAFKKKLGKVSGILLDLGISKNQIKDFKRGFSFYKNGPLDMRINNNLGIKASEMLNNYKKKEILNILKKYGEDKKSNKITNEICKRRIKYPFKMTLELSNLIKKIKFKKNKTHPATKVFQSIRIYINNELTNLEKVIISSLDLLDINKKLIIITFNSLESTLIKSLIKTNTINKKKYNLKKIYPNKEELIFNKSSRSATMYVIKKN</sequence>
<comment type="catalytic activity">
    <reaction evidence="6">
        <text>cytidine(1402) in 16S rRNA + S-adenosyl-L-methionine = N(4)-methylcytidine(1402) in 16S rRNA + S-adenosyl-L-homocysteine + H(+)</text>
        <dbReference type="Rhea" id="RHEA:42928"/>
        <dbReference type="Rhea" id="RHEA-COMP:10286"/>
        <dbReference type="Rhea" id="RHEA-COMP:10287"/>
        <dbReference type="ChEBI" id="CHEBI:15378"/>
        <dbReference type="ChEBI" id="CHEBI:57856"/>
        <dbReference type="ChEBI" id="CHEBI:59789"/>
        <dbReference type="ChEBI" id="CHEBI:74506"/>
        <dbReference type="ChEBI" id="CHEBI:82748"/>
        <dbReference type="EC" id="2.1.1.199"/>
    </reaction>
</comment>
<dbReference type="InterPro" id="IPR023397">
    <property type="entry name" value="SAM-dep_MeTrfase_MraW_recog"/>
</dbReference>
<organism evidence="7 8">
    <name type="scientific">Candidatus Portiera aleyrodidarum</name>
    <name type="common">primary endosymbiont of Bemisia tabaci</name>
    <dbReference type="NCBI Taxonomy" id="91844"/>
    <lineage>
        <taxon>Bacteria</taxon>
        <taxon>Pseudomonadati</taxon>
        <taxon>Pseudomonadota</taxon>
        <taxon>Gammaproteobacteria</taxon>
        <taxon>Candidatus Johnevansiales</taxon>
        <taxon>Candidatus Johnevansiaceae</taxon>
        <taxon>Candidatus Portiera</taxon>
    </lineage>
</organism>
<comment type="similarity">
    <text evidence="1 6">Belongs to the methyltransferase superfamily. RsmH family.</text>
</comment>
<evidence type="ECO:0000256" key="4">
    <source>
        <dbReference type="ARBA" id="ARBA00022679"/>
    </source>
</evidence>
<feature type="binding site" evidence="6">
    <location>
        <begin position="36"/>
        <end position="38"/>
    </location>
    <ligand>
        <name>S-adenosyl-L-methionine</name>
        <dbReference type="ChEBI" id="CHEBI:59789"/>
    </ligand>
</feature>
<evidence type="ECO:0000256" key="5">
    <source>
        <dbReference type="ARBA" id="ARBA00022691"/>
    </source>
</evidence>
<dbReference type="SUPFAM" id="SSF81799">
    <property type="entry name" value="Putative methyltransferase TM0872, insert domain"/>
    <property type="match status" value="1"/>
</dbReference>
<dbReference type="EMBL" id="LN649255">
    <property type="protein sequence ID" value="CEI58791.1"/>
    <property type="molecule type" value="Genomic_DNA"/>
</dbReference>
<comment type="subcellular location">
    <subcellularLocation>
        <location evidence="6">Cytoplasm</location>
    </subcellularLocation>
</comment>
<name>A0A8D9JQ63_9GAMM</name>
<gene>
    <name evidence="6 7" type="primary">rsmH</name>
    <name evidence="7" type="ORF">PAD_229</name>
</gene>
<feature type="binding site" evidence="6">
    <location>
        <position position="109"/>
    </location>
    <ligand>
        <name>S-adenosyl-L-methionine</name>
        <dbReference type="ChEBI" id="CHEBI:59789"/>
    </ligand>
</feature>
<dbReference type="RefSeq" id="WP_219848632.1">
    <property type="nucleotide sequence ID" value="NZ_LN649255.1"/>
</dbReference>
<dbReference type="GO" id="GO:0071424">
    <property type="term" value="F:rRNA (cytosine-N4-)-methyltransferase activity"/>
    <property type="evidence" value="ECO:0007669"/>
    <property type="project" value="UniProtKB-UniRule"/>
</dbReference>
<dbReference type="GO" id="GO:0005737">
    <property type="term" value="C:cytoplasm"/>
    <property type="evidence" value="ECO:0007669"/>
    <property type="project" value="UniProtKB-SubCell"/>
</dbReference>
<keyword evidence="4 6" id="KW-0808">Transferase</keyword>
<dbReference type="Pfam" id="PF01795">
    <property type="entry name" value="Methyltransf_5"/>
    <property type="match status" value="1"/>
</dbReference>
<evidence type="ECO:0000256" key="1">
    <source>
        <dbReference type="ARBA" id="ARBA00010396"/>
    </source>
</evidence>
<reference evidence="7 8" key="1">
    <citation type="journal article" date="2015" name="Genome Biol. Evol.">
        <title>Genome evolution in the primary endosymbiont of whiteflies sheds light on their divergence.</title>
        <authorList>
            <person name="Santos-Garcia D."/>
            <person name="Vargas-Chavez C."/>
            <person name="Moya A."/>
            <person name="Latorre A."/>
            <person name="Silva"/>
            <person name="F J."/>
        </authorList>
    </citation>
    <scope>NUCLEOTIDE SEQUENCE [LARGE SCALE GENOMIC DNA]</scope>
    <source>
        <strain evidence="8">AD-VLC</strain>
    </source>
</reference>
<dbReference type="Gene3D" id="3.40.50.150">
    <property type="entry name" value="Vaccinia Virus protein VP39"/>
    <property type="match status" value="1"/>
</dbReference>
<dbReference type="PANTHER" id="PTHR11265">
    <property type="entry name" value="S-ADENOSYL-METHYLTRANSFERASE MRAW"/>
    <property type="match status" value="1"/>
</dbReference>
<keyword evidence="2 6" id="KW-0698">rRNA processing</keyword>
<accession>A0A8D9JQ63</accession>
<dbReference type="AlphaFoldDB" id="A0A8D9JQ63"/>
<evidence type="ECO:0000256" key="3">
    <source>
        <dbReference type="ARBA" id="ARBA00022603"/>
    </source>
</evidence>
<dbReference type="PIRSF" id="PIRSF004486">
    <property type="entry name" value="MraW"/>
    <property type="match status" value="1"/>
</dbReference>
<dbReference type="NCBIfam" id="TIGR00006">
    <property type="entry name" value="16S rRNA (cytosine(1402)-N(4))-methyltransferase RsmH"/>
    <property type="match status" value="1"/>
</dbReference>
<dbReference type="InterPro" id="IPR029063">
    <property type="entry name" value="SAM-dependent_MTases_sf"/>
</dbReference>
<keyword evidence="6" id="KW-0963">Cytoplasm</keyword>
<dbReference type="SUPFAM" id="SSF53335">
    <property type="entry name" value="S-adenosyl-L-methionine-dependent methyltransferases"/>
    <property type="match status" value="1"/>
</dbReference>
<dbReference type="Proteomes" id="UP000032800">
    <property type="component" value="Chromosome I"/>
</dbReference>
<dbReference type="PANTHER" id="PTHR11265:SF0">
    <property type="entry name" value="12S RRNA N4-METHYLCYTIDINE METHYLTRANSFERASE"/>
    <property type="match status" value="1"/>
</dbReference>
<evidence type="ECO:0000256" key="6">
    <source>
        <dbReference type="HAMAP-Rule" id="MF_01007"/>
    </source>
</evidence>
<dbReference type="HAMAP" id="MF_01007">
    <property type="entry name" value="16SrRNA_methyltr_H"/>
    <property type="match status" value="1"/>
</dbReference>
<evidence type="ECO:0000256" key="2">
    <source>
        <dbReference type="ARBA" id="ARBA00022552"/>
    </source>
</evidence>
<evidence type="ECO:0000313" key="8">
    <source>
        <dbReference type="Proteomes" id="UP000032800"/>
    </source>
</evidence>
<comment type="function">
    <text evidence="6">Specifically methylates the N4 position of cytidine in position 1402 (C1402) of 16S rRNA.</text>
</comment>
<keyword evidence="5 6" id="KW-0949">S-adenosyl-L-methionine</keyword>
<dbReference type="Gene3D" id="1.10.150.170">
    <property type="entry name" value="Putative methyltransferase TM0872, insert domain"/>
    <property type="match status" value="1"/>
</dbReference>